<dbReference type="AlphaFoldDB" id="A0A9E7GVL5"/>
<feature type="chain" id="PRO_5038943335" description="Secreted protein" evidence="1">
    <location>
        <begin position="21"/>
        <end position="68"/>
    </location>
</feature>
<sequence>MLTACTSVFLGCLIHGMCFCLPLLELPPILCESSCSYIVDMHAIHAPRSLLTHKISTRVGRQYVKSHR</sequence>
<evidence type="ECO:0000256" key="1">
    <source>
        <dbReference type="SAM" id="SignalP"/>
    </source>
</evidence>
<feature type="signal peptide" evidence="1">
    <location>
        <begin position="1"/>
        <end position="20"/>
    </location>
</feature>
<proteinExistence type="predicted"/>
<protein>
    <recommendedName>
        <fullName evidence="4">Secreted protein</fullName>
    </recommendedName>
</protein>
<evidence type="ECO:0008006" key="4">
    <source>
        <dbReference type="Google" id="ProtNLM"/>
    </source>
</evidence>
<keyword evidence="1" id="KW-0732">Signal</keyword>
<dbReference type="Proteomes" id="UP001055439">
    <property type="component" value="Chromosome 7"/>
</dbReference>
<dbReference type="EMBL" id="CP097509">
    <property type="protein sequence ID" value="URE18939.1"/>
    <property type="molecule type" value="Genomic_DNA"/>
</dbReference>
<gene>
    <name evidence="2" type="ORF">MUK42_04064</name>
</gene>
<name>A0A9E7GVL5_9LILI</name>
<keyword evidence="3" id="KW-1185">Reference proteome</keyword>
<accession>A0A9E7GVL5</accession>
<organism evidence="2 3">
    <name type="scientific">Musa troglodytarum</name>
    <name type="common">fe'i banana</name>
    <dbReference type="NCBI Taxonomy" id="320322"/>
    <lineage>
        <taxon>Eukaryota</taxon>
        <taxon>Viridiplantae</taxon>
        <taxon>Streptophyta</taxon>
        <taxon>Embryophyta</taxon>
        <taxon>Tracheophyta</taxon>
        <taxon>Spermatophyta</taxon>
        <taxon>Magnoliopsida</taxon>
        <taxon>Liliopsida</taxon>
        <taxon>Zingiberales</taxon>
        <taxon>Musaceae</taxon>
        <taxon>Musa</taxon>
    </lineage>
</organism>
<evidence type="ECO:0000313" key="2">
    <source>
        <dbReference type="EMBL" id="URE18939.1"/>
    </source>
</evidence>
<reference evidence="2" key="1">
    <citation type="submission" date="2022-05" db="EMBL/GenBank/DDBJ databases">
        <title>The Musa troglodytarum L. genome provides insights into the mechanism of non-climacteric behaviour and enrichment of carotenoids.</title>
        <authorList>
            <person name="Wang J."/>
        </authorList>
    </citation>
    <scope>NUCLEOTIDE SEQUENCE</scope>
    <source>
        <tissue evidence="2">Leaf</tissue>
    </source>
</reference>
<evidence type="ECO:0000313" key="3">
    <source>
        <dbReference type="Proteomes" id="UP001055439"/>
    </source>
</evidence>